<accession>A0ABP1PKI0</accession>
<feature type="domain" description="Tyrosine specific protein phosphatases" evidence="11">
    <location>
        <begin position="1402"/>
        <end position="1479"/>
    </location>
</feature>
<dbReference type="Proteomes" id="UP001642540">
    <property type="component" value="Unassembled WGS sequence"/>
</dbReference>
<evidence type="ECO:0000256" key="6">
    <source>
        <dbReference type="ARBA" id="ARBA00022989"/>
    </source>
</evidence>
<feature type="domain" description="Fibronectin type-III" evidence="12">
    <location>
        <begin position="291"/>
        <end position="387"/>
    </location>
</feature>
<dbReference type="PROSITE" id="PS50853">
    <property type="entry name" value="FN3"/>
    <property type="match status" value="7"/>
</dbReference>
<dbReference type="InterPro" id="IPR013783">
    <property type="entry name" value="Ig-like_fold"/>
</dbReference>
<organism evidence="13 14">
    <name type="scientific">Orchesella dallaii</name>
    <dbReference type="NCBI Taxonomy" id="48710"/>
    <lineage>
        <taxon>Eukaryota</taxon>
        <taxon>Metazoa</taxon>
        <taxon>Ecdysozoa</taxon>
        <taxon>Arthropoda</taxon>
        <taxon>Hexapoda</taxon>
        <taxon>Collembola</taxon>
        <taxon>Entomobryomorpha</taxon>
        <taxon>Entomobryoidea</taxon>
        <taxon>Orchesellidae</taxon>
        <taxon>Orchesellinae</taxon>
        <taxon>Orchesella</taxon>
    </lineage>
</organism>
<dbReference type="SUPFAM" id="SSF52799">
    <property type="entry name" value="(Phosphotyrosine protein) phosphatases II"/>
    <property type="match status" value="1"/>
</dbReference>
<evidence type="ECO:0000313" key="13">
    <source>
        <dbReference type="EMBL" id="CAL8067890.1"/>
    </source>
</evidence>
<dbReference type="Pfam" id="PF00102">
    <property type="entry name" value="Y_phosphatase"/>
    <property type="match status" value="1"/>
</dbReference>
<evidence type="ECO:0000256" key="9">
    <source>
        <dbReference type="SAM" id="Phobius"/>
    </source>
</evidence>
<dbReference type="Gene3D" id="2.60.40.10">
    <property type="entry name" value="Immunoglobulins"/>
    <property type="match status" value="9"/>
</dbReference>
<evidence type="ECO:0000256" key="8">
    <source>
        <dbReference type="ARBA" id="ARBA00023180"/>
    </source>
</evidence>
<evidence type="ECO:0008006" key="15">
    <source>
        <dbReference type="Google" id="ProtNLM"/>
    </source>
</evidence>
<reference evidence="13 14" key="1">
    <citation type="submission" date="2024-08" db="EMBL/GenBank/DDBJ databases">
        <authorList>
            <person name="Cucini C."/>
            <person name="Frati F."/>
        </authorList>
    </citation>
    <scope>NUCLEOTIDE SEQUENCE [LARGE SCALE GENOMIC DNA]</scope>
</reference>
<feature type="domain" description="Fibronectin type-III" evidence="12">
    <location>
        <begin position="389"/>
        <end position="480"/>
    </location>
</feature>
<evidence type="ECO:0000259" key="12">
    <source>
        <dbReference type="PROSITE" id="PS50853"/>
    </source>
</evidence>
<dbReference type="InterPro" id="IPR029021">
    <property type="entry name" value="Prot-tyrosine_phosphatase-like"/>
</dbReference>
<dbReference type="CDD" id="cd14548">
    <property type="entry name" value="R3-PTPc"/>
    <property type="match status" value="1"/>
</dbReference>
<dbReference type="Pfam" id="PF00041">
    <property type="entry name" value="fn3"/>
    <property type="match status" value="8"/>
</dbReference>
<evidence type="ECO:0000313" key="14">
    <source>
        <dbReference type="Proteomes" id="UP001642540"/>
    </source>
</evidence>
<dbReference type="PANTHER" id="PTHR46957:SF3">
    <property type="entry name" value="CYTOKINE RECEPTOR"/>
    <property type="match status" value="1"/>
</dbReference>
<dbReference type="SMART" id="SM00194">
    <property type="entry name" value="PTPc"/>
    <property type="match status" value="1"/>
</dbReference>
<feature type="domain" description="Tyrosine-protein phosphatase" evidence="10">
    <location>
        <begin position="1230"/>
        <end position="1488"/>
    </location>
</feature>
<dbReference type="Gene3D" id="3.90.190.10">
    <property type="entry name" value="Protein tyrosine phosphatase superfamily"/>
    <property type="match status" value="1"/>
</dbReference>
<dbReference type="SUPFAM" id="SSF49265">
    <property type="entry name" value="Fibronectin type III"/>
    <property type="match status" value="7"/>
</dbReference>
<gene>
    <name evidence="13" type="ORF">ODALV1_LOCUS3</name>
</gene>
<dbReference type="PROSITE" id="PS00383">
    <property type="entry name" value="TYR_PHOSPHATASE_1"/>
    <property type="match status" value="1"/>
</dbReference>
<protein>
    <recommendedName>
        <fullName evidence="15">Protein-tyrosine-phosphatase</fullName>
    </recommendedName>
</protein>
<feature type="transmembrane region" description="Helical" evidence="9">
    <location>
        <begin position="91"/>
        <end position="109"/>
    </location>
</feature>
<evidence type="ECO:0000256" key="1">
    <source>
        <dbReference type="ARBA" id="ARBA00004167"/>
    </source>
</evidence>
<keyword evidence="2 9" id="KW-0812">Transmembrane</keyword>
<feature type="domain" description="Fibronectin type-III" evidence="12">
    <location>
        <begin position="481"/>
        <end position="569"/>
    </location>
</feature>
<name>A0ABP1PKI0_9HEXA</name>
<feature type="transmembrane region" description="Helical" evidence="9">
    <location>
        <begin position="1161"/>
        <end position="1181"/>
    </location>
</feature>
<evidence type="ECO:0000259" key="10">
    <source>
        <dbReference type="PROSITE" id="PS50055"/>
    </source>
</evidence>
<keyword evidence="6 9" id="KW-1133">Transmembrane helix</keyword>
<keyword evidence="3" id="KW-0732">Signal</keyword>
<feature type="domain" description="Fibronectin type-III" evidence="12">
    <location>
        <begin position="958"/>
        <end position="1049"/>
    </location>
</feature>
<dbReference type="SMART" id="SM00060">
    <property type="entry name" value="FN3"/>
    <property type="match status" value="10"/>
</dbReference>
<feature type="domain" description="Fibronectin type-III" evidence="12">
    <location>
        <begin position="196"/>
        <end position="290"/>
    </location>
</feature>
<evidence type="ECO:0000259" key="11">
    <source>
        <dbReference type="PROSITE" id="PS50056"/>
    </source>
</evidence>
<keyword evidence="4" id="KW-0378">Hydrolase</keyword>
<dbReference type="PRINTS" id="PR00700">
    <property type="entry name" value="PRTYPHPHTASE"/>
</dbReference>
<keyword evidence="5" id="KW-0904">Protein phosphatase</keyword>
<dbReference type="InterPro" id="IPR016130">
    <property type="entry name" value="Tyr_Pase_AS"/>
</dbReference>
<keyword evidence="7 9" id="KW-0472">Membrane</keyword>
<evidence type="ECO:0000256" key="2">
    <source>
        <dbReference type="ARBA" id="ARBA00022692"/>
    </source>
</evidence>
<evidence type="ECO:0000256" key="7">
    <source>
        <dbReference type="ARBA" id="ARBA00023136"/>
    </source>
</evidence>
<dbReference type="PROSITE" id="PS50055">
    <property type="entry name" value="TYR_PHOSPHATASE_PTP"/>
    <property type="match status" value="1"/>
</dbReference>
<feature type="domain" description="Fibronectin type-III" evidence="12">
    <location>
        <begin position="657"/>
        <end position="750"/>
    </location>
</feature>
<comment type="subcellular location">
    <subcellularLocation>
        <location evidence="1">Membrane</location>
        <topology evidence="1">Single-pass membrane protein</topology>
    </subcellularLocation>
</comment>
<dbReference type="PROSITE" id="PS50056">
    <property type="entry name" value="TYR_PHOSPHATASE_2"/>
    <property type="match status" value="1"/>
</dbReference>
<dbReference type="PANTHER" id="PTHR46957">
    <property type="entry name" value="CYTOKINE RECEPTOR"/>
    <property type="match status" value="1"/>
</dbReference>
<keyword evidence="8" id="KW-0325">Glycoprotein</keyword>
<dbReference type="CDD" id="cd00063">
    <property type="entry name" value="FN3"/>
    <property type="match status" value="8"/>
</dbReference>
<keyword evidence="14" id="KW-1185">Reference proteome</keyword>
<dbReference type="InterPro" id="IPR003961">
    <property type="entry name" value="FN3_dom"/>
</dbReference>
<feature type="domain" description="Fibronectin type-III" evidence="12">
    <location>
        <begin position="1050"/>
        <end position="1147"/>
    </location>
</feature>
<evidence type="ECO:0000256" key="5">
    <source>
        <dbReference type="ARBA" id="ARBA00022912"/>
    </source>
</evidence>
<dbReference type="InterPro" id="IPR000387">
    <property type="entry name" value="Tyr_Pase_dom"/>
</dbReference>
<dbReference type="PRINTS" id="PR00014">
    <property type="entry name" value="FNTYPEIII"/>
</dbReference>
<dbReference type="EMBL" id="CAXLJM020000001">
    <property type="protein sequence ID" value="CAL8067890.1"/>
    <property type="molecule type" value="Genomic_DNA"/>
</dbReference>
<dbReference type="InterPro" id="IPR050713">
    <property type="entry name" value="RTP_Phos/Ushers"/>
</dbReference>
<sequence length="1519" mass="171856">MDSNLISSPWTSWCRKRRRRKKFFEENIPNCDKIYKNSSANYATSAQNLCVNLNHSPFSTKPIEKTKTETFNVVQCNYPHSQKNRGRNSNTFIFLSTIVILISLPFIQLCQGADLEIQVPLTEFHDPNGLYRLDYSPAVGYPPPNSTFIAGDLISSSISFRNGLPGTKYSFRLHYSNDTIQDWVRWSASITTLPDPPENLVVNVRHGRPVLVKWEPPLNGGFSKFKLRLIPLSEGSGVDKEQPRSFIEDKTSLTLPDLRAGASYEIQLFTIFENKESTIYMSANFTTKPNTPGRFIVWYRNETTLLVLWQPPYPAGVFTSYKVKIEPPDSGPFSELDVAREGEPPGPAQAAFNNLLPGRAYNISVETVSSGQISVPTTSQYRTVPLRPSNITFDPNSITTSSFMISWSPPIGYSEFDRYSVAITNPGVKSQPLVIPKNESRAALFDSGLEPGRTYNIVVKTVSEKLPSWPVKANVTTRPLPVDHVKSKQLPNGDILIEWEPNSKSKQGSYRLTTQEVEESFVNEEVVESTSFQTTSLFPGRNYSLSIRAISNGMESEPITVFQATRPSSPIVGNLTVNPDKSLSISWKSDVSSKQALYLVQYTRNDTGEQFNGTTTEDQIQISGLYPGATYSLNLYAVSHGLLSEKHDYFQTIFPNPIRNLSVASNSSTSTLHLRWMPPHNSLYTGYLLKWRTNENTTWNEEFFSSSTSPQEKILSGLVPGEKYIVRVNSISHKTESNSPLQLIQGVKPSPIAEIESEVGTQGVILLFDKPKGRIDKYIVRWEALDYSIPSTEEEDYSGEELKVFQGEKIYEVEQVEVDYGVKVRVPISPLASGMVYKVAMETSSYEIKGSSYNLTVRTRPLITSQVFIVPNQNQLSEVTLTYTPTPINSHSYFDRYRFQVSDSSIPPQEKGANETERKVQFSSLVPGRLYNFTMWTISNEVVSHPLLRQERLYPEPVFGGIKASSISANEIRLEWDKPQGDYDAFQVQYINEDERLVDKLSLVPAIAIKNLRPYRNYTFTVSVQSGKDEGFQPTRSSPVSATFQTEESVPDKIEYFEAIAINAHNITFEWILPESRRNGNITGYLIKYGAKGEPLSNIKNLGPKEEKGVIGGLEPGISYRFAIEARTKMGQGPANLIEKGTPTSNPGGSSEEFSAGNGSLILGIIVPCILMMIFVSCLVYGRKKREGGRFDDVSMLSNSPIVESVTRPVKIKEFGDHFRLMCADSEFRFSEEFEELKRVGREQLCLAAELPVNRPKNRFTNILPFDHSRFKLQPTDDDEGSDYINANYVTGFNSPREFIVTQGPLPSTRDDFWRMCWESNSRAVVMLTRCVEKGRDKCDRYWPTDAKPQYYGDIQVKILNESRFTDWNISEFRLKRGDQYRIIQHLHFTTWPDFGVPDPPQILVRFVRAFRDRLMQESDRVRPIIVHCSAGVGRSGTFIALDRVLQNIKKADYVDIFGIVYNMRLERVWMVQTEQQYICIHQCLISVLEGRENEIPLPREIKTNDGFEDDEGIAETGM</sequence>
<dbReference type="InterPro" id="IPR003595">
    <property type="entry name" value="Tyr_Pase_cat"/>
</dbReference>
<evidence type="ECO:0000256" key="3">
    <source>
        <dbReference type="ARBA" id="ARBA00022729"/>
    </source>
</evidence>
<dbReference type="SMART" id="SM00404">
    <property type="entry name" value="PTPc_motif"/>
    <property type="match status" value="1"/>
</dbReference>
<evidence type="ECO:0000256" key="4">
    <source>
        <dbReference type="ARBA" id="ARBA00022801"/>
    </source>
</evidence>
<comment type="caution">
    <text evidence="13">The sequence shown here is derived from an EMBL/GenBank/DDBJ whole genome shotgun (WGS) entry which is preliminary data.</text>
</comment>
<proteinExistence type="predicted"/>
<dbReference type="InterPro" id="IPR036116">
    <property type="entry name" value="FN3_sf"/>
</dbReference>
<dbReference type="InterPro" id="IPR000242">
    <property type="entry name" value="PTP_cat"/>
</dbReference>